<dbReference type="EMBL" id="CAJOBB010003697">
    <property type="protein sequence ID" value="CAF4053898.1"/>
    <property type="molecule type" value="Genomic_DNA"/>
</dbReference>
<dbReference type="PANTHER" id="PTHR12211">
    <property type="entry name" value="ENDOPLASMIC RETICULUM PROTEIN ERP29"/>
    <property type="match status" value="1"/>
</dbReference>
<feature type="chain" id="PRO_5035682417" description="ERp29 N-terminal domain-containing protein" evidence="2">
    <location>
        <begin position="22"/>
        <end position="159"/>
    </location>
</feature>
<accession>A0A813MKU7</accession>
<dbReference type="Pfam" id="PF07912">
    <property type="entry name" value="ERp29_N"/>
    <property type="match status" value="1"/>
</dbReference>
<gene>
    <name evidence="4" type="ORF">IZO911_LOCUS2030</name>
    <name evidence="5" type="ORF">KXQ929_LOCUS31713</name>
</gene>
<organism evidence="4 6">
    <name type="scientific">Adineta steineri</name>
    <dbReference type="NCBI Taxonomy" id="433720"/>
    <lineage>
        <taxon>Eukaryota</taxon>
        <taxon>Metazoa</taxon>
        <taxon>Spiralia</taxon>
        <taxon>Gnathifera</taxon>
        <taxon>Rotifera</taxon>
        <taxon>Eurotatoria</taxon>
        <taxon>Bdelloidea</taxon>
        <taxon>Adinetida</taxon>
        <taxon>Adinetidae</taxon>
        <taxon>Adineta</taxon>
    </lineage>
</organism>
<dbReference type="Gene3D" id="3.40.30.10">
    <property type="entry name" value="Glutaredoxin"/>
    <property type="match status" value="1"/>
</dbReference>
<feature type="signal peptide" evidence="2">
    <location>
        <begin position="1"/>
        <end position="21"/>
    </location>
</feature>
<dbReference type="Proteomes" id="UP000663860">
    <property type="component" value="Unassembled WGS sequence"/>
</dbReference>
<dbReference type="GO" id="GO:0009306">
    <property type="term" value="P:protein secretion"/>
    <property type="evidence" value="ECO:0007669"/>
    <property type="project" value="InterPro"/>
</dbReference>
<sequence>MKFFDICSATHFFLLILPIRAHTPGTVTIDSLTFNKILRNFDVVLAKFDDKYPYGEHQDQFKKFAKSVANTKNLLLVEIPVTDYGEKENQQLATEFKVTKTDFPVYKLFLKGKYKPIHHTGNKTQDGLKHFLLQHTNLWFGLSGTLEAEDCLSREYFSH</sequence>
<evidence type="ECO:0000256" key="1">
    <source>
        <dbReference type="ARBA" id="ARBA00022824"/>
    </source>
</evidence>
<keyword evidence="1" id="KW-0256">Endoplasmic reticulum</keyword>
<dbReference type="InterPro" id="IPR012883">
    <property type="entry name" value="ERp29_N"/>
</dbReference>
<evidence type="ECO:0000313" key="5">
    <source>
        <dbReference type="EMBL" id="CAF4053898.1"/>
    </source>
</evidence>
<dbReference type="GO" id="GO:0005788">
    <property type="term" value="C:endoplasmic reticulum lumen"/>
    <property type="evidence" value="ECO:0007669"/>
    <property type="project" value="InterPro"/>
</dbReference>
<name>A0A813MKU7_9BILA</name>
<dbReference type="EMBL" id="CAJNOE010000009">
    <property type="protein sequence ID" value="CAF0722142.1"/>
    <property type="molecule type" value="Genomic_DNA"/>
</dbReference>
<dbReference type="PANTHER" id="PTHR12211:SF0">
    <property type="entry name" value="ENDOPLASMIC RETICULUM RESIDENT PROTEIN 29"/>
    <property type="match status" value="1"/>
</dbReference>
<keyword evidence="2" id="KW-0732">Signal</keyword>
<proteinExistence type="predicted"/>
<evidence type="ECO:0000313" key="4">
    <source>
        <dbReference type="EMBL" id="CAF0722142.1"/>
    </source>
</evidence>
<evidence type="ECO:0000313" key="6">
    <source>
        <dbReference type="Proteomes" id="UP000663860"/>
    </source>
</evidence>
<dbReference type="Proteomes" id="UP000663868">
    <property type="component" value="Unassembled WGS sequence"/>
</dbReference>
<evidence type="ECO:0000256" key="2">
    <source>
        <dbReference type="SAM" id="SignalP"/>
    </source>
</evidence>
<reference evidence="4" key="1">
    <citation type="submission" date="2021-02" db="EMBL/GenBank/DDBJ databases">
        <authorList>
            <person name="Nowell W R."/>
        </authorList>
    </citation>
    <scope>NUCLEOTIDE SEQUENCE</scope>
</reference>
<dbReference type="InterPro" id="IPR036249">
    <property type="entry name" value="Thioredoxin-like_sf"/>
</dbReference>
<dbReference type="InterPro" id="IPR016855">
    <property type="entry name" value="ERp29"/>
</dbReference>
<evidence type="ECO:0000259" key="3">
    <source>
        <dbReference type="Pfam" id="PF07912"/>
    </source>
</evidence>
<feature type="domain" description="ERp29 N-terminal" evidence="3">
    <location>
        <begin position="22"/>
        <end position="142"/>
    </location>
</feature>
<dbReference type="SUPFAM" id="SSF52833">
    <property type="entry name" value="Thioredoxin-like"/>
    <property type="match status" value="1"/>
</dbReference>
<dbReference type="AlphaFoldDB" id="A0A813MKU7"/>
<comment type="caution">
    <text evidence="4">The sequence shown here is derived from an EMBL/GenBank/DDBJ whole genome shotgun (WGS) entry which is preliminary data.</text>
</comment>
<protein>
    <recommendedName>
        <fullName evidence="3">ERp29 N-terminal domain-containing protein</fullName>
    </recommendedName>
</protein>